<keyword evidence="2" id="KW-0808">Transferase</keyword>
<sequence length="205" mass="23477">MNYQERTVTKTKKHFEESAEYYDESFDGKFVKPMYEHILRRLRKEECASILDVGCGTGNVLIELANGSRKLYGVDLSENMVNIAKERLKDSAVIVTADAGELPFENNSFDILLCNASFHHYPQPEAVLGEMRRVLKPSGVLLIGEGYAYQPFRMFLNIYFRFSGGGDYRSYGINELKKLCKRAGFDEITIERKGMRIFLEAKTVK</sequence>
<feature type="domain" description="Methyltransferase type 11" evidence="1">
    <location>
        <begin position="51"/>
        <end position="143"/>
    </location>
</feature>
<keyword evidence="2" id="KW-0830">Ubiquinone</keyword>
<evidence type="ECO:0000259" key="1">
    <source>
        <dbReference type="Pfam" id="PF08241"/>
    </source>
</evidence>
<dbReference type="EMBL" id="FRFD01000003">
    <property type="protein sequence ID" value="SHO43073.1"/>
    <property type="molecule type" value="Genomic_DNA"/>
</dbReference>
<keyword evidence="3" id="KW-1185">Reference proteome</keyword>
<dbReference type="GO" id="GO:0032259">
    <property type="term" value="P:methylation"/>
    <property type="evidence" value="ECO:0007669"/>
    <property type="project" value="UniProtKB-KW"/>
</dbReference>
<dbReference type="CDD" id="cd02440">
    <property type="entry name" value="AdoMet_MTases"/>
    <property type="match status" value="1"/>
</dbReference>
<dbReference type="SUPFAM" id="SSF53335">
    <property type="entry name" value="S-adenosyl-L-methionine-dependent methyltransferases"/>
    <property type="match status" value="1"/>
</dbReference>
<protein>
    <submittedName>
        <fullName evidence="2">Ubiquinone/menaquinone biosynthesis C-methylase UbiE</fullName>
    </submittedName>
</protein>
<dbReference type="AlphaFoldDB" id="A0A1M7XWD0"/>
<dbReference type="RefSeq" id="WP_073587837.1">
    <property type="nucleotide sequence ID" value="NZ_FRFD01000003.1"/>
</dbReference>
<evidence type="ECO:0000313" key="3">
    <source>
        <dbReference type="Proteomes" id="UP000184612"/>
    </source>
</evidence>
<keyword evidence="2" id="KW-0489">Methyltransferase</keyword>
<organism evidence="2 3">
    <name type="scientific">Anaerocolumna xylanovorans DSM 12503</name>
    <dbReference type="NCBI Taxonomy" id="1121345"/>
    <lineage>
        <taxon>Bacteria</taxon>
        <taxon>Bacillati</taxon>
        <taxon>Bacillota</taxon>
        <taxon>Clostridia</taxon>
        <taxon>Lachnospirales</taxon>
        <taxon>Lachnospiraceae</taxon>
        <taxon>Anaerocolumna</taxon>
    </lineage>
</organism>
<accession>A0A1M7XWD0</accession>
<reference evidence="2 3" key="1">
    <citation type="submission" date="2016-12" db="EMBL/GenBank/DDBJ databases">
        <authorList>
            <person name="Song W.-J."/>
            <person name="Kurnit D.M."/>
        </authorList>
    </citation>
    <scope>NUCLEOTIDE SEQUENCE [LARGE SCALE GENOMIC DNA]</scope>
    <source>
        <strain evidence="2 3">DSM 12503</strain>
    </source>
</reference>
<dbReference type="STRING" id="1121345.SAMN02745217_00083"/>
<dbReference type="Pfam" id="PF08241">
    <property type="entry name" value="Methyltransf_11"/>
    <property type="match status" value="1"/>
</dbReference>
<dbReference type="InterPro" id="IPR013216">
    <property type="entry name" value="Methyltransf_11"/>
</dbReference>
<proteinExistence type="predicted"/>
<dbReference type="Gene3D" id="3.40.50.150">
    <property type="entry name" value="Vaccinia Virus protein VP39"/>
    <property type="match status" value="1"/>
</dbReference>
<name>A0A1M7XWD0_9FIRM</name>
<dbReference type="GO" id="GO:0008757">
    <property type="term" value="F:S-adenosylmethionine-dependent methyltransferase activity"/>
    <property type="evidence" value="ECO:0007669"/>
    <property type="project" value="InterPro"/>
</dbReference>
<dbReference type="Proteomes" id="UP000184612">
    <property type="component" value="Unassembled WGS sequence"/>
</dbReference>
<dbReference type="InterPro" id="IPR029063">
    <property type="entry name" value="SAM-dependent_MTases_sf"/>
</dbReference>
<evidence type="ECO:0000313" key="2">
    <source>
        <dbReference type="EMBL" id="SHO43073.1"/>
    </source>
</evidence>
<gene>
    <name evidence="2" type="ORF">SAMN02745217_00083</name>
</gene>
<dbReference type="PANTHER" id="PTHR43591">
    <property type="entry name" value="METHYLTRANSFERASE"/>
    <property type="match status" value="1"/>
</dbReference>